<dbReference type="EMBL" id="JAGDYL010000003">
    <property type="protein sequence ID" value="MBO1804204.1"/>
    <property type="molecule type" value="Genomic_DNA"/>
</dbReference>
<evidence type="ECO:0000256" key="4">
    <source>
        <dbReference type="ARBA" id="ARBA00054718"/>
    </source>
</evidence>
<dbReference type="GO" id="GO:0005524">
    <property type="term" value="F:ATP binding"/>
    <property type="evidence" value="ECO:0007669"/>
    <property type="project" value="UniProtKB-KW"/>
</dbReference>
<comment type="similarity">
    <text evidence="1">Belongs to the ABC transporter superfamily.</text>
</comment>
<evidence type="ECO:0000256" key="5">
    <source>
        <dbReference type="ARBA" id="ARBA00063837"/>
    </source>
</evidence>
<dbReference type="InterPro" id="IPR015854">
    <property type="entry name" value="ABC_transpr_LolD-like"/>
</dbReference>
<dbReference type="InterPro" id="IPR003439">
    <property type="entry name" value="ABC_transporter-like_ATP-bd"/>
</dbReference>
<reference evidence="7" key="1">
    <citation type="submission" date="2021-03" db="EMBL/GenBank/DDBJ databases">
        <title>Leucobacter chromiisoli sp. nov., isolated from chromium-containing soil of chemical plant.</title>
        <authorList>
            <person name="Xu Z."/>
        </authorList>
    </citation>
    <scope>NUCLEOTIDE SEQUENCE</scope>
    <source>
        <strain evidence="7">A2</strain>
    </source>
</reference>
<comment type="subunit">
    <text evidence="5">Homodimer. Forms a membrane-associated complex with FtsX.</text>
</comment>
<dbReference type="Proteomes" id="UP000664398">
    <property type="component" value="Unassembled WGS sequence"/>
</dbReference>
<evidence type="ECO:0000256" key="1">
    <source>
        <dbReference type="ARBA" id="ARBA00005417"/>
    </source>
</evidence>
<dbReference type="FunFam" id="3.40.50.300:FF:000056">
    <property type="entry name" value="Cell division ATP-binding protein FtsE"/>
    <property type="match status" value="1"/>
</dbReference>
<dbReference type="GO" id="GO:0016887">
    <property type="term" value="F:ATP hydrolysis activity"/>
    <property type="evidence" value="ECO:0007669"/>
    <property type="project" value="InterPro"/>
</dbReference>
<dbReference type="PROSITE" id="PS50893">
    <property type="entry name" value="ABC_TRANSPORTER_2"/>
    <property type="match status" value="1"/>
</dbReference>
<dbReference type="InterPro" id="IPR027417">
    <property type="entry name" value="P-loop_NTPase"/>
</dbReference>
<evidence type="ECO:0000256" key="2">
    <source>
        <dbReference type="ARBA" id="ARBA00022741"/>
    </source>
</evidence>
<accession>A0A939RY88</accession>
<name>A0A939RY88_9MICO</name>
<evidence type="ECO:0000313" key="8">
    <source>
        <dbReference type="Proteomes" id="UP000664398"/>
    </source>
</evidence>
<keyword evidence="2" id="KW-0547">Nucleotide-binding</keyword>
<dbReference type="Gene3D" id="3.40.50.300">
    <property type="entry name" value="P-loop containing nucleotide triphosphate hydrolases"/>
    <property type="match status" value="1"/>
</dbReference>
<comment type="caution">
    <text evidence="7">The sequence shown here is derived from an EMBL/GenBank/DDBJ whole genome shotgun (WGS) entry which is preliminary data.</text>
</comment>
<evidence type="ECO:0000256" key="3">
    <source>
        <dbReference type="ARBA" id="ARBA00022840"/>
    </source>
</evidence>
<gene>
    <name evidence="7" type="ORF">J4H91_02575</name>
</gene>
<dbReference type="SMART" id="SM00382">
    <property type="entry name" value="AAA"/>
    <property type="match status" value="1"/>
</dbReference>
<dbReference type="InterPro" id="IPR003593">
    <property type="entry name" value="AAA+_ATPase"/>
</dbReference>
<dbReference type="PANTHER" id="PTHR24220">
    <property type="entry name" value="IMPORT ATP-BINDING PROTEIN"/>
    <property type="match status" value="1"/>
</dbReference>
<evidence type="ECO:0000313" key="7">
    <source>
        <dbReference type="EMBL" id="MBO1804204.1"/>
    </source>
</evidence>
<evidence type="ECO:0000259" key="6">
    <source>
        <dbReference type="PROSITE" id="PS50893"/>
    </source>
</evidence>
<proteinExistence type="inferred from homology"/>
<sequence>MTAPTPATPAVEFRNVTRSFGDGPAAVTALADVDFAIPRGMIFGVLGESGAGKSTLLRLMNGLDHPTSGRVLVEGTDLAGLGKSQMNRMRHRIGVVFQAYNLVGNLTVRQNVELPLRLQRRKARSGPDSVRVREMVDFVGLGHRVDHYPAQLSGGEKQRVAIARALVTEPSLLLCDEPTSALDTHTTSEILDLLSATRERFGTTIALVTHELEAVKAICDRAAVFESGRLHDIVEVDAARRDRGQSYLAHVREVLGE</sequence>
<keyword evidence="3 7" id="KW-0067">ATP-binding</keyword>
<protein>
    <submittedName>
        <fullName evidence="7">ATP-binding cassette domain-containing protein</fullName>
    </submittedName>
</protein>
<dbReference type="PANTHER" id="PTHR24220:SF685">
    <property type="entry name" value="ABC TRANSPORTER RELATED"/>
    <property type="match status" value="1"/>
</dbReference>
<keyword evidence="8" id="KW-1185">Reference proteome</keyword>
<organism evidence="7 8">
    <name type="scientific">Leucobacter ruminantium</name>
    <dbReference type="NCBI Taxonomy" id="1289170"/>
    <lineage>
        <taxon>Bacteria</taxon>
        <taxon>Bacillati</taxon>
        <taxon>Actinomycetota</taxon>
        <taxon>Actinomycetes</taxon>
        <taxon>Micrococcales</taxon>
        <taxon>Microbacteriaceae</taxon>
        <taxon>Leucobacter</taxon>
    </lineage>
</organism>
<dbReference type="SUPFAM" id="SSF52540">
    <property type="entry name" value="P-loop containing nucleoside triphosphate hydrolases"/>
    <property type="match status" value="1"/>
</dbReference>
<dbReference type="AlphaFoldDB" id="A0A939RY88"/>
<dbReference type="GO" id="GO:0005886">
    <property type="term" value="C:plasma membrane"/>
    <property type="evidence" value="ECO:0007669"/>
    <property type="project" value="TreeGrafter"/>
</dbReference>
<dbReference type="Pfam" id="PF00005">
    <property type="entry name" value="ABC_tran"/>
    <property type="match status" value="1"/>
</dbReference>
<dbReference type="PROSITE" id="PS00211">
    <property type="entry name" value="ABC_TRANSPORTER_1"/>
    <property type="match status" value="1"/>
</dbReference>
<feature type="domain" description="ABC transporter" evidence="6">
    <location>
        <begin position="11"/>
        <end position="252"/>
    </location>
</feature>
<dbReference type="InterPro" id="IPR017871">
    <property type="entry name" value="ABC_transporter-like_CS"/>
</dbReference>
<dbReference type="GO" id="GO:0022857">
    <property type="term" value="F:transmembrane transporter activity"/>
    <property type="evidence" value="ECO:0007669"/>
    <property type="project" value="TreeGrafter"/>
</dbReference>
<comment type="function">
    <text evidence="4">Part of the ABC transporter FtsEX involved in cellular division. Has ATPase activity.</text>
</comment>
<dbReference type="RefSeq" id="WP_208044690.1">
    <property type="nucleotide sequence ID" value="NZ_JAGDYL010000003.1"/>
</dbReference>